<reference evidence="5 6" key="1">
    <citation type="submission" date="2016-10" db="EMBL/GenBank/DDBJ databases">
        <title>The genome of Paramicrosporidium saccamoebae is the missing link in understanding Cryptomycota and Microsporidia evolution.</title>
        <authorList>
            <person name="Quandt C.A."/>
            <person name="Beaudet D."/>
            <person name="Corsaro D."/>
            <person name="Michel R."/>
            <person name="Corradi N."/>
            <person name="James T."/>
        </authorList>
    </citation>
    <scope>NUCLEOTIDE SEQUENCE [LARGE SCALE GENOMIC DNA]</scope>
    <source>
        <strain evidence="5 6">KSL3</strain>
    </source>
</reference>
<dbReference type="PIRSF" id="PIRSF002133">
    <property type="entry name" value="Ribosomal_S12/S23"/>
    <property type="match status" value="1"/>
</dbReference>
<proteinExistence type="inferred from homology"/>
<comment type="similarity">
    <text evidence="1 4">Belongs to the universal ribosomal protein uS12 family.</text>
</comment>
<evidence type="ECO:0000256" key="1">
    <source>
        <dbReference type="ARBA" id="ARBA00005657"/>
    </source>
</evidence>
<dbReference type="Pfam" id="PF00164">
    <property type="entry name" value="Ribosom_S12_S23"/>
    <property type="match status" value="1"/>
</dbReference>
<dbReference type="PROSITE" id="PS00055">
    <property type="entry name" value="RIBOSOMAL_S12"/>
    <property type="match status" value="1"/>
</dbReference>
<evidence type="ECO:0000256" key="2">
    <source>
        <dbReference type="ARBA" id="ARBA00022980"/>
    </source>
</evidence>
<dbReference type="EMBL" id="MTSL01000001">
    <property type="protein sequence ID" value="PJF20199.1"/>
    <property type="molecule type" value="Genomic_DNA"/>
</dbReference>
<keyword evidence="2 4" id="KW-0689">Ribosomal protein</keyword>
<keyword evidence="6" id="KW-1185">Reference proteome</keyword>
<keyword evidence="5" id="KW-0496">Mitochondrion</keyword>
<evidence type="ECO:0000256" key="3">
    <source>
        <dbReference type="ARBA" id="ARBA00023274"/>
    </source>
</evidence>
<dbReference type="Gene3D" id="2.40.50.140">
    <property type="entry name" value="Nucleic acid-binding proteins"/>
    <property type="match status" value="1"/>
</dbReference>
<gene>
    <name evidence="5" type="ORF">PSACC_rps12</name>
</gene>
<organism evidence="5 6">
    <name type="scientific">Paramicrosporidium saccamoebae</name>
    <dbReference type="NCBI Taxonomy" id="1246581"/>
    <lineage>
        <taxon>Eukaryota</taxon>
        <taxon>Fungi</taxon>
        <taxon>Fungi incertae sedis</taxon>
        <taxon>Cryptomycota</taxon>
        <taxon>Cryptomycota incertae sedis</taxon>
        <taxon>Paramicrosporidium</taxon>
    </lineage>
</organism>
<dbReference type="GO" id="GO:0006412">
    <property type="term" value="P:translation"/>
    <property type="evidence" value="ECO:0007669"/>
    <property type="project" value="InterPro"/>
</dbReference>
<dbReference type="STRING" id="1246581.A0A2H9TR26"/>
<accession>A0A2H9TR26</accession>
<name>A0A2H9TR26_9FUNG</name>
<dbReference type="GO" id="GO:0005763">
    <property type="term" value="C:mitochondrial small ribosomal subunit"/>
    <property type="evidence" value="ECO:0007669"/>
    <property type="project" value="EnsemblFungi"/>
</dbReference>
<dbReference type="PRINTS" id="PR01034">
    <property type="entry name" value="RIBOSOMALS12"/>
</dbReference>
<dbReference type="InterPro" id="IPR006032">
    <property type="entry name" value="Ribosomal_uS12"/>
</dbReference>
<keyword evidence="3 4" id="KW-0687">Ribonucleoprotein</keyword>
<dbReference type="GO" id="GO:0003735">
    <property type="term" value="F:structural constituent of ribosome"/>
    <property type="evidence" value="ECO:0007669"/>
    <property type="project" value="EnsemblFungi"/>
</dbReference>
<dbReference type="Proteomes" id="UP000240830">
    <property type="component" value="Mitochondrion MT"/>
</dbReference>
<sequence length="111" mass="12652">MTINQKTRLKNKKFIRKLKQKEEILSQPFIKGLTIKVYTMTPKKPNSALRKVAKVKLNKGVGSKKQTIITAYIPKEKHTLSIHNLVLVRAGKTKDLPGLKYKIVRGVLDCK</sequence>
<dbReference type="SUPFAM" id="SSF50249">
    <property type="entry name" value="Nucleic acid-binding proteins"/>
    <property type="match status" value="1"/>
</dbReference>
<dbReference type="PANTHER" id="PTHR11652">
    <property type="entry name" value="30S RIBOSOMAL PROTEIN S12 FAMILY MEMBER"/>
    <property type="match status" value="1"/>
</dbReference>
<evidence type="ECO:0000313" key="6">
    <source>
        <dbReference type="Proteomes" id="UP000240830"/>
    </source>
</evidence>
<dbReference type="OrthoDB" id="361013at2759"/>
<dbReference type="AlphaFoldDB" id="A0A2H9TR26"/>
<dbReference type="InterPro" id="IPR012340">
    <property type="entry name" value="NA-bd_OB-fold"/>
</dbReference>
<evidence type="ECO:0000313" key="5">
    <source>
        <dbReference type="EMBL" id="PJF20199.1"/>
    </source>
</evidence>
<evidence type="ECO:0000256" key="4">
    <source>
        <dbReference type="RuleBase" id="RU003622"/>
    </source>
</evidence>
<dbReference type="InterPro" id="IPR005679">
    <property type="entry name" value="Ribosomal_uS12_bac"/>
</dbReference>
<comment type="caution">
    <text evidence="5">The sequence shown here is derived from an EMBL/GenBank/DDBJ whole genome shotgun (WGS) entry which is preliminary data.</text>
</comment>
<geneLocation type="mitochondrion" evidence="5"/>
<protein>
    <submittedName>
        <fullName evidence="5">Ribosomal protein S12</fullName>
    </submittedName>
</protein>